<keyword evidence="2" id="KW-1185">Reference proteome</keyword>
<organism evidence="1 2">
    <name type="scientific">Mycena metata</name>
    <dbReference type="NCBI Taxonomy" id="1033252"/>
    <lineage>
        <taxon>Eukaryota</taxon>
        <taxon>Fungi</taxon>
        <taxon>Dikarya</taxon>
        <taxon>Basidiomycota</taxon>
        <taxon>Agaricomycotina</taxon>
        <taxon>Agaricomycetes</taxon>
        <taxon>Agaricomycetidae</taxon>
        <taxon>Agaricales</taxon>
        <taxon>Marasmiineae</taxon>
        <taxon>Mycenaceae</taxon>
        <taxon>Mycena</taxon>
    </lineage>
</organism>
<sequence length="221" mass="24618">MQCYLNKTTPLCDDGLESGNLVGVKGTLWWFNWDFIEMLRGSNLSQPGRCLAAGSTFGGLDPDWNRVEGHKDEDGVFDVRVAAGKLSTGRLAEGRIVHGQICFRRGPLNLWKGIGSDSGQFVMCDLDQVDSWPEFHRQTEVTAEAGDYNLEYGTSFFNKVHTEDNSIQKPGFSQKPFLFRKSLQKPLPKINQKPITANFARIGLLTPELTMGAFVSPCLQL</sequence>
<dbReference type="EMBL" id="JARKIB010000267">
    <property type="protein sequence ID" value="KAJ7718262.1"/>
    <property type="molecule type" value="Genomic_DNA"/>
</dbReference>
<name>A0AAD7HE48_9AGAR</name>
<evidence type="ECO:0000313" key="1">
    <source>
        <dbReference type="EMBL" id="KAJ7718262.1"/>
    </source>
</evidence>
<proteinExistence type="predicted"/>
<gene>
    <name evidence="1" type="ORF">B0H16DRAFT_1475684</name>
</gene>
<comment type="caution">
    <text evidence="1">The sequence shown here is derived from an EMBL/GenBank/DDBJ whole genome shotgun (WGS) entry which is preliminary data.</text>
</comment>
<protein>
    <submittedName>
        <fullName evidence="1">Uncharacterized protein</fullName>
    </submittedName>
</protein>
<dbReference type="Proteomes" id="UP001215598">
    <property type="component" value="Unassembled WGS sequence"/>
</dbReference>
<reference evidence="1" key="1">
    <citation type="submission" date="2023-03" db="EMBL/GenBank/DDBJ databases">
        <title>Massive genome expansion in bonnet fungi (Mycena s.s.) driven by repeated elements and novel gene families across ecological guilds.</title>
        <authorList>
            <consortium name="Lawrence Berkeley National Laboratory"/>
            <person name="Harder C.B."/>
            <person name="Miyauchi S."/>
            <person name="Viragh M."/>
            <person name="Kuo A."/>
            <person name="Thoen E."/>
            <person name="Andreopoulos B."/>
            <person name="Lu D."/>
            <person name="Skrede I."/>
            <person name="Drula E."/>
            <person name="Henrissat B."/>
            <person name="Morin E."/>
            <person name="Kohler A."/>
            <person name="Barry K."/>
            <person name="LaButti K."/>
            <person name="Morin E."/>
            <person name="Salamov A."/>
            <person name="Lipzen A."/>
            <person name="Mereny Z."/>
            <person name="Hegedus B."/>
            <person name="Baldrian P."/>
            <person name="Stursova M."/>
            <person name="Weitz H."/>
            <person name="Taylor A."/>
            <person name="Grigoriev I.V."/>
            <person name="Nagy L.G."/>
            <person name="Martin F."/>
            <person name="Kauserud H."/>
        </authorList>
    </citation>
    <scope>NUCLEOTIDE SEQUENCE</scope>
    <source>
        <strain evidence="1">CBHHK182m</strain>
    </source>
</reference>
<accession>A0AAD7HE48</accession>
<evidence type="ECO:0000313" key="2">
    <source>
        <dbReference type="Proteomes" id="UP001215598"/>
    </source>
</evidence>
<dbReference type="AlphaFoldDB" id="A0AAD7HE48"/>